<evidence type="ECO:0000313" key="2">
    <source>
        <dbReference type="Proteomes" id="UP000050761"/>
    </source>
</evidence>
<reference evidence="1 2" key="1">
    <citation type="submission" date="2018-11" db="EMBL/GenBank/DDBJ databases">
        <authorList>
            <consortium name="Pathogen Informatics"/>
        </authorList>
    </citation>
    <scope>NUCLEOTIDE SEQUENCE [LARGE SCALE GENOMIC DNA]</scope>
</reference>
<dbReference type="EMBL" id="UZAH01034982">
    <property type="protein sequence ID" value="VDP38322.1"/>
    <property type="molecule type" value="Genomic_DNA"/>
</dbReference>
<proteinExistence type="predicted"/>
<protein>
    <submittedName>
        <fullName evidence="1 3">Uncharacterized protein</fullName>
    </submittedName>
</protein>
<dbReference type="Proteomes" id="UP000050761">
    <property type="component" value="Unassembled WGS sequence"/>
</dbReference>
<evidence type="ECO:0000313" key="3">
    <source>
        <dbReference type="WBParaSite" id="HPBE_0002336901-mRNA-1"/>
    </source>
</evidence>
<gene>
    <name evidence="1" type="ORF">HPBE_LOCUS23368</name>
</gene>
<reference evidence="3" key="2">
    <citation type="submission" date="2019-09" db="UniProtKB">
        <authorList>
            <consortium name="WormBaseParasite"/>
        </authorList>
    </citation>
    <scope>IDENTIFICATION</scope>
</reference>
<evidence type="ECO:0000313" key="1">
    <source>
        <dbReference type="EMBL" id="VDP38322.1"/>
    </source>
</evidence>
<name>A0A183GKZ9_HELPZ</name>
<dbReference type="AlphaFoldDB" id="A0A183GKZ9"/>
<sequence length="202" mass="21772">MLVEIASQPSGVGAVPVLGDDLGISAVSQVPEETRDVPGSSPVYRVGLRFFAHCIHATLSTLAGHDALFQPVVVRRSRYGRSRTSRAIRPSAASLLKVKRLPVSVEKVTSPRVPAPASTVPNSELLKRSSAFSSTRSEGIFGYALSHYVVHDQALASLWQKSENWSARSPLLHSSLPLRLPSRPPFPAIIHFGPLASLLPKN</sequence>
<organism evidence="2 3">
    <name type="scientific">Heligmosomoides polygyrus</name>
    <name type="common">Parasitic roundworm</name>
    <dbReference type="NCBI Taxonomy" id="6339"/>
    <lineage>
        <taxon>Eukaryota</taxon>
        <taxon>Metazoa</taxon>
        <taxon>Ecdysozoa</taxon>
        <taxon>Nematoda</taxon>
        <taxon>Chromadorea</taxon>
        <taxon>Rhabditida</taxon>
        <taxon>Rhabditina</taxon>
        <taxon>Rhabditomorpha</taxon>
        <taxon>Strongyloidea</taxon>
        <taxon>Heligmosomidae</taxon>
        <taxon>Heligmosomoides</taxon>
    </lineage>
</organism>
<accession>A0A183GKZ9</accession>
<dbReference type="WBParaSite" id="HPBE_0002336901-mRNA-1">
    <property type="protein sequence ID" value="HPBE_0002336901-mRNA-1"/>
    <property type="gene ID" value="HPBE_0002336901"/>
</dbReference>
<keyword evidence="2" id="KW-1185">Reference proteome</keyword>
<accession>A0A3P8CI14</accession>